<dbReference type="Gene3D" id="3.50.4.10">
    <property type="entry name" value="Hepatocyte Growth Factor"/>
    <property type="match status" value="1"/>
</dbReference>
<evidence type="ECO:0000256" key="1">
    <source>
        <dbReference type="SAM" id="SignalP"/>
    </source>
</evidence>
<feature type="chain" id="PRO_5042063614" description="Chitinase" evidence="1">
    <location>
        <begin position="19"/>
        <end position="386"/>
    </location>
</feature>
<dbReference type="PANTHER" id="PTHR42976">
    <property type="entry name" value="BIFUNCTIONAL CHITINASE/LYSOZYME-RELATED"/>
    <property type="match status" value="1"/>
</dbReference>
<evidence type="ECO:0000313" key="3">
    <source>
        <dbReference type="Proteomes" id="UP001211907"/>
    </source>
</evidence>
<dbReference type="InterPro" id="IPR052750">
    <property type="entry name" value="GH18_Chitinase"/>
</dbReference>
<dbReference type="PANTHER" id="PTHR42976:SF1">
    <property type="entry name" value="GH18 DOMAIN-CONTAINING PROTEIN-RELATED"/>
    <property type="match status" value="1"/>
</dbReference>
<gene>
    <name evidence="2" type="ORF">HK100_009504</name>
</gene>
<protein>
    <recommendedName>
        <fullName evidence="4">Chitinase</fullName>
    </recommendedName>
</protein>
<feature type="signal peptide" evidence="1">
    <location>
        <begin position="1"/>
        <end position="18"/>
    </location>
</feature>
<dbReference type="Gene3D" id="3.20.20.80">
    <property type="entry name" value="Glycosidases"/>
    <property type="match status" value="1"/>
</dbReference>
<reference evidence="2" key="1">
    <citation type="submission" date="2020-05" db="EMBL/GenBank/DDBJ databases">
        <title>Phylogenomic resolution of chytrid fungi.</title>
        <authorList>
            <person name="Stajich J.E."/>
            <person name="Amses K."/>
            <person name="Simmons R."/>
            <person name="Seto K."/>
            <person name="Myers J."/>
            <person name="Bonds A."/>
            <person name="Quandt C.A."/>
            <person name="Barry K."/>
            <person name="Liu P."/>
            <person name="Grigoriev I."/>
            <person name="Longcore J.E."/>
            <person name="James T.Y."/>
        </authorList>
    </citation>
    <scope>NUCLEOTIDE SEQUENCE</scope>
    <source>
        <strain evidence="2">JEL0513</strain>
    </source>
</reference>
<sequence length="386" mass="40252">MMRNLALTLILIIGFAQAVTFAPYINVGAQDGFSITNFNSLSGATSFSLAFVTADTNGNPTWNGISATSGYFSSQAASIRSLGGDYRISFGGAAGTELALVATSASSLAATYLSVINAYSAVWADFDVEGTTITDRASVDLRNQAIKLIQAQNPNLKVSYTIPSWPTGLDTNGAYLLQSAQTYGARIDVLNIMTMDFYQSAVDANGGTDMGTNIITAAEVIYGQYGSYFGSLGITPMIGINDDTSEIFTLANVAQVTAWINTVSYVSLVAFWDTQLDLWGNADGQGAAPGAYAKAFVQGLSASSSGFAFQSGNNGAVMWASGCDWTGGDIANVLSTSETCGSACVNYSGCTHFSWTSYNSGTCWLKNNSVGSVVALVGAMCGYTTA</sequence>
<proteinExistence type="predicted"/>
<dbReference type="SUPFAM" id="SSF51445">
    <property type="entry name" value="(Trans)glycosidases"/>
    <property type="match status" value="1"/>
</dbReference>
<accession>A0AAD5T980</accession>
<dbReference type="InterPro" id="IPR017853">
    <property type="entry name" value="GH"/>
</dbReference>
<evidence type="ECO:0008006" key="4">
    <source>
        <dbReference type="Google" id="ProtNLM"/>
    </source>
</evidence>
<organism evidence="2 3">
    <name type="scientific">Physocladia obscura</name>
    <dbReference type="NCBI Taxonomy" id="109957"/>
    <lineage>
        <taxon>Eukaryota</taxon>
        <taxon>Fungi</taxon>
        <taxon>Fungi incertae sedis</taxon>
        <taxon>Chytridiomycota</taxon>
        <taxon>Chytridiomycota incertae sedis</taxon>
        <taxon>Chytridiomycetes</taxon>
        <taxon>Chytridiales</taxon>
        <taxon>Chytriomycetaceae</taxon>
        <taxon>Physocladia</taxon>
    </lineage>
</organism>
<dbReference type="EMBL" id="JADGJH010000049">
    <property type="protein sequence ID" value="KAJ3140452.1"/>
    <property type="molecule type" value="Genomic_DNA"/>
</dbReference>
<dbReference type="Proteomes" id="UP001211907">
    <property type="component" value="Unassembled WGS sequence"/>
</dbReference>
<evidence type="ECO:0000313" key="2">
    <source>
        <dbReference type="EMBL" id="KAJ3140452.1"/>
    </source>
</evidence>
<dbReference type="AlphaFoldDB" id="A0AAD5T980"/>
<name>A0AAD5T980_9FUNG</name>
<comment type="caution">
    <text evidence="2">The sequence shown here is derived from an EMBL/GenBank/DDBJ whole genome shotgun (WGS) entry which is preliminary data.</text>
</comment>
<keyword evidence="3" id="KW-1185">Reference proteome</keyword>
<keyword evidence="1" id="KW-0732">Signal</keyword>